<evidence type="ECO:0000256" key="2">
    <source>
        <dbReference type="SAM" id="Phobius"/>
    </source>
</evidence>
<name>A0A542Y498_9MICO</name>
<dbReference type="RefSeq" id="WP_141886279.1">
    <property type="nucleotide sequence ID" value="NZ_BAAAUY010000021.1"/>
</dbReference>
<protein>
    <submittedName>
        <fullName evidence="3">Uncharacterized protein</fullName>
    </submittedName>
</protein>
<accession>A0A542Y498</accession>
<evidence type="ECO:0000256" key="1">
    <source>
        <dbReference type="SAM" id="MobiDB-lite"/>
    </source>
</evidence>
<proteinExistence type="predicted"/>
<keyword evidence="2" id="KW-1133">Transmembrane helix</keyword>
<sequence>MESTATQDTKRDSALGAEQAAVPGSGLGAVDPGLHELGIDAPTATTTGPLEGRTKLAAWGLGIAGSLAFVTLVVGAIAVVNFALPYVHYAYLALVGAGGQDF</sequence>
<gene>
    <name evidence="3" type="ORF">FB468_0901</name>
</gene>
<keyword evidence="2" id="KW-0472">Membrane</keyword>
<evidence type="ECO:0000313" key="3">
    <source>
        <dbReference type="EMBL" id="TQL42892.1"/>
    </source>
</evidence>
<evidence type="ECO:0000313" key="4">
    <source>
        <dbReference type="Proteomes" id="UP000319094"/>
    </source>
</evidence>
<dbReference type="Proteomes" id="UP000319094">
    <property type="component" value="Unassembled WGS sequence"/>
</dbReference>
<reference evidence="3 4" key="1">
    <citation type="submission" date="2019-06" db="EMBL/GenBank/DDBJ databases">
        <title>Sequencing the genomes of 1000 actinobacteria strains.</title>
        <authorList>
            <person name="Klenk H.-P."/>
        </authorList>
    </citation>
    <scope>NUCLEOTIDE SEQUENCE [LARGE SCALE GENOMIC DNA]</scope>
    <source>
        <strain evidence="3 4">DSM 8803</strain>
    </source>
</reference>
<dbReference type="EMBL" id="VFON01000001">
    <property type="protein sequence ID" value="TQL42892.1"/>
    <property type="molecule type" value="Genomic_DNA"/>
</dbReference>
<feature type="transmembrane region" description="Helical" evidence="2">
    <location>
        <begin position="56"/>
        <end position="84"/>
    </location>
</feature>
<organism evidence="3 4">
    <name type="scientific">Leucobacter komagatae</name>
    <dbReference type="NCBI Taxonomy" id="55969"/>
    <lineage>
        <taxon>Bacteria</taxon>
        <taxon>Bacillati</taxon>
        <taxon>Actinomycetota</taxon>
        <taxon>Actinomycetes</taxon>
        <taxon>Micrococcales</taxon>
        <taxon>Microbacteriaceae</taxon>
        <taxon>Leucobacter</taxon>
    </lineage>
</organism>
<feature type="region of interest" description="Disordered" evidence="1">
    <location>
        <begin position="1"/>
        <end position="29"/>
    </location>
</feature>
<keyword evidence="4" id="KW-1185">Reference proteome</keyword>
<keyword evidence="2" id="KW-0812">Transmembrane</keyword>
<dbReference type="OrthoDB" id="9429629at2"/>
<dbReference type="AlphaFoldDB" id="A0A542Y498"/>
<comment type="caution">
    <text evidence="3">The sequence shown here is derived from an EMBL/GenBank/DDBJ whole genome shotgun (WGS) entry which is preliminary data.</text>
</comment>